<sequence>MISNNENVQSSDRSKFRLFDLSELDGDDYILEVINKTQTFKTPSVIQVTNINMNTRVSVESVSYTYQEFFRSYFNSYSFGISIPIGPAQISLGYHRTLSEAYQTINKYQTAIGISTDWWGMFSVQLAPVYILKFDPIFNRSLSKLVANPTTETMQMYYNQLISTFGTHYTSSIIVGGNVEMFTKVNSEYQETTSKQSISEQISIGFAFQMYQISTNIDIGDEIRVTTEDFKKNTQIEVKFSPAVITTPQTKNKQYDIWLDRASSTPVVVNRTLLPLVDLLIEYPIEIRRHLQLTIDYYLTNGMLPTIDQLTNVEKRKKRATNDHNTLPGLDVVGCGYDIFSLKSKSCLLNITMNDNTTWLDLLNNFMTYKVPDGYFVTSTKDLLSMSDTKFFNTFKEFITDSYITNQYDSFGFLGFGASADRQEIRTRYQRFYQHKYRMAWMKQQIIWFTLAAVTFPPPRLNRIAHLSISSLPTTFDSNSTDYKKFQQFFNAYGTHIVVRADIGGMLWAEDYFESCLITKMTETWIRREITKRYWFFATSREIIDIYHKEVDKEYQQNSLSSLKIIGGFASIHPFNGYTWLPTIKDNPSPVTYVLQPIYTLLPLGAQRDALKEATFYFRSAMTNKSNLYIQRLESETSPPPLPQLKCTERRRRRKRYIQKLSFFT</sequence>
<evidence type="ECO:0000256" key="2">
    <source>
        <dbReference type="ARBA" id="ARBA00004613"/>
    </source>
</evidence>
<keyword evidence="6" id="KW-1015">Disulfide bond</keyword>
<reference evidence="8" key="1">
    <citation type="submission" date="2021-02" db="EMBL/GenBank/DDBJ databases">
        <authorList>
            <person name="Nowell W R."/>
        </authorList>
    </citation>
    <scope>NUCLEOTIDE SEQUENCE</scope>
</reference>
<dbReference type="PROSITE" id="PS00279">
    <property type="entry name" value="MACPF_1"/>
    <property type="match status" value="1"/>
</dbReference>
<dbReference type="AlphaFoldDB" id="A0A814A4C6"/>
<dbReference type="Proteomes" id="UP000663882">
    <property type="component" value="Unassembled WGS sequence"/>
</dbReference>
<accession>A0A814A4C6</accession>
<dbReference type="PANTHER" id="PTHR46096:SF3">
    <property type="entry name" value="PERFORIN-1"/>
    <property type="match status" value="1"/>
</dbReference>
<keyword evidence="5" id="KW-0472">Membrane</keyword>
<dbReference type="InterPro" id="IPR020864">
    <property type="entry name" value="MACPF"/>
</dbReference>
<gene>
    <name evidence="8" type="ORF">RFH988_LOCUS9303</name>
</gene>
<evidence type="ECO:0000256" key="6">
    <source>
        <dbReference type="ARBA" id="ARBA00023157"/>
    </source>
</evidence>
<comment type="caution">
    <text evidence="8">The sequence shown here is derived from an EMBL/GenBank/DDBJ whole genome shotgun (WGS) entry which is preliminary data.</text>
</comment>
<feature type="domain" description="MACPF" evidence="7">
    <location>
        <begin position="316"/>
        <end position="633"/>
    </location>
</feature>
<evidence type="ECO:0000313" key="9">
    <source>
        <dbReference type="Proteomes" id="UP000663882"/>
    </source>
</evidence>
<dbReference type="SMART" id="SM00457">
    <property type="entry name" value="MACPF"/>
    <property type="match status" value="1"/>
</dbReference>
<feature type="domain" description="MACPF" evidence="7">
    <location>
        <begin position="1"/>
        <end position="314"/>
    </location>
</feature>
<dbReference type="Pfam" id="PF01823">
    <property type="entry name" value="MACPF"/>
    <property type="match status" value="2"/>
</dbReference>
<evidence type="ECO:0000256" key="1">
    <source>
        <dbReference type="ARBA" id="ARBA00004370"/>
    </source>
</evidence>
<evidence type="ECO:0000256" key="5">
    <source>
        <dbReference type="ARBA" id="ARBA00023136"/>
    </source>
</evidence>
<protein>
    <recommendedName>
        <fullName evidence="7">MACPF domain-containing protein</fullName>
    </recommendedName>
</protein>
<evidence type="ECO:0000259" key="7">
    <source>
        <dbReference type="PROSITE" id="PS51412"/>
    </source>
</evidence>
<dbReference type="GO" id="GO:0005576">
    <property type="term" value="C:extracellular region"/>
    <property type="evidence" value="ECO:0007669"/>
    <property type="project" value="UniProtKB-SubCell"/>
</dbReference>
<evidence type="ECO:0000313" key="8">
    <source>
        <dbReference type="EMBL" id="CAF0907444.1"/>
    </source>
</evidence>
<dbReference type="InterPro" id="IPR052784">
    <property type="entry name" value="Perforin-1_pore-forming"/>
</dbReference>
<comment type="subcellular location">
    <subcellularLocation>
        <location evidence="1">Membrane</location>
    </subcellularLocation>
    <subcellularLocation>
        <location evidence="2">Secreted</location>
    </subcellularLocation>
</comment>
<evidence type="ECO:0000256" key="3">
    <source>
        <dbReference type="ARBA" id="ARBA00022525"/>
    </source>
</evidence>
<evidence type="ECO:0000256" key="4">
    <source>
        <dbReference type="ARBA" id="ARBA00022729"/>
    </source>
</evidence>
<dbReference type="OrthoDB" id="1366754at2759"/>
<organism evidence="8 9">
    <name type="scientific">Rotaria sordida</name>
    <dbReference type="NCBI Taxonomy" id="392033"/>
    <lineage>
        <taxon>Eukaryota</taxon>
        <taxon>Metazoa</taxon>
        <taxon>Spiralia</taxon>
        <taxon>Gnathifera</taxon>
        <taxon>Rotifera</taxon>
        <taxon>Eurotatoria</taxon>
        <taxon>Bdelloidea</taxon>
        <taxon>Philodinida</taxon>
        <taxon>Philodinidae</taxon>
        <taxon>Rotaria</taxon>
    </lineage>
</organism>
<dbReference type="GO" id="GO:0016020">
    <property type="term" value="C:membrane"/>
    <property type="evidence" value="ECO:0007669"/>
    <property type="project" value="UniProtKB-SubCell"/>
</dbReference>
<name>A0A814A4C6_9BILA</name>
<dbReference type="GO" id="GO:0051607">
    <property type="term" value="P:defense response to virus"/>
    <property type="evidence" value="ECO:0007669"/>
    <property type="project" value="TreeGrafter"/>
</dbReference>
<dbReference type="EMBL" id="CAJNOO010000327">
    <property type="protein sequence ID" value="CAF0907444.1"/>
    <property type="molecule type" value="Genomic_DNA"/>
</dbReference>
<keyword evidence="3" id="KW-0964">Secreted</keyword>
<dbReference type="GO" id="GO:0022829">
    <property type="term" value="F:wide pore channel activity"/>
    <property type="evidence" value="ECO:0007669"/>
    <property type="project" value="TreeGrafter"/>
</dbReference>
<keyword evidence="4" id="KW-0732">Signal</keyword>
<dbReference type="PANTHER" id="PTHR46096">
    <property type="entry name" value="PERFORIN-1"/>
    <property type="match status" value="1"/>
</dbReference>
<dbReference type="InterPro" id="IPR020863">
    <property type="entry name" value="MACPF_CS"/>
</dbReference>
<dbReference type="PROSITE" id="PS51412">
    <property type="entry name" value="MACPF_2"/>
    <property type="match status" value="2"/>
</dbReference>
<proteinExistence type="predicted"/>